<dbReference type="Proteomes" id="UP000664203">
    <property type="component" value="Unassembled WGS sequence"/>
</dbReference>
<sequence>MDSNSRSRYTALLKEDWIKLGYLREDDPGLTKKLHPLFQHTNASRPRGAEHIWPQYKSEVEYDAMCAEMGTIFQMASNMLETSKSLDFLYQVANSPRKTSNTGSSNQGRPCKEFGWTEPPSKAMGRQMARVALRRLSRSLTFQIGDPEVNPAVQGSFGSTEATLEHFPEGVKMNDVSSKSGIASKITLNEDYILRLRELDAREGDTTSQRISLQLKMAITLCHEIAHALAYAVDGEILETFTREYDASIKALMEGREYQRRLIGTDEPFYRNETMAEIGYCWENQVFGGNVFWSGKTSDPLFVSKWPSFFTDAEFPRRGKEKRTARRYVVSLHFTRNMHRQGFWDSLVPGDSTALYIKKTIGIEYINPDEEALSMDSSQINWPRDESSSRVSRERDGQPIPDPSASRANETEEERRARELASEPRI</sequence>
<evidence type="ECO:0000313" key="2">
    <source>
        <dbReference type="EMBL" id="CAF9941532.1"/>
    </source>
</evidence>
<keyword evidence="3" id="KW-1185">Reference proteome</keyword>
<feature type="compositionally biased region" description="Polar residues" evidence="1">
    <location>
        <begin position="95"/>
        <end position="108"/>
    </location>
</feature>
<protein>
    <submittedName>
        <fullName evidence="2">Uncharacterized protein</fullName>
    </submittedName>
</protein>
<proteinExistence type="predicted"/>
<gene>
    <name evidence="2" type="ORF">ALECFALPRED_009174</name>
</gene>
<feature type="compositionally biased region" description="Basic and acidic residues" evidence="1">
    <location>
        <begin position="383"/>
        <end position="397"/>
    </location>
</feature>
<dbReference type="OrthoDB" id="10254945at2759"/>
<evidence type="ECO:0000256" key="1">
    <source>
        <dbReference type="SAM" id="MobiDB-lite"/>
    </source>
</evidence>
<accession>A0A8H3J6G2</accession>
<evidence type="ECO:0000313" key="3">
    <source>
        <dbReference type="Proteomes" id="UP000664203"/>
    </source>
</evidence>
<feature type="region of interest" description="Disordered" evidence="1">
    <location>
        <begin position="95"/>
        <end position="120"/>
    </location>
</feature>
<comment type="caution">
    <text evidence="2">The sequence shown here is derived from an EMBL/GenBank/DDBJ whole genome shotgun (WGS) entry which is preliminary data.</text>
</comment>
<dbReference type="AlphaFoldDB" id="A0A8H3J6G2"/>
<dbReference type="EMBL" id="CAJPDR010000666">
    <property type="protein sequence ID" value="CAF9941532.1"/>
    <property type="molecule type" value="Genomic_DNA"/>
</dbReference>
<name>A0A8H3J6G2_9LECA</name>
<feature type="compositionally biased region" description="Basic and acidic residues" evidence="1">
    <location>
        <begin position="409"/>
        <end position="426"/>
    </location>
</feature>
<organism evidence="2 3">
    <name type="scientific">Alectoria fallacina</name>
    <dbReference type="NCBI Taxonomy" id="1903189"/>
    <lineage>
        <taxon>Eukaryota</taxon>
        <taxon>Fungi</taxon>
        <taxon>Dikarya</taxon>
        <taxon>Ascomycota</taxon>
        <taxon>Pezizomycotina</taxon>
        <taxon>Lecanoromycetes</taxon>
        <taxon>OSLEUM clade</taxon>
        <taxon>Lecanoromycetidae</taxon>
        <taxon>Lecanorales</taxon>
        <taxon>Lecanorineae</taxon>
        <taxon>Parmeliaceae</taxon>
        <taxon>Alectoria</taxon>
    </lineage>
</organism>
<feature type="region of interest" description="Disordered" evidence="1">
    <location>
        <begin position="376"/>
        <end position="426"/>
    </location>
</feature>
<reference evidence="2" key="1">
    <citation type="submission" date="2021-03" db="EMBL/GenBank/DDBJ databases">
        <authorList>
            <person name="Tagirdzhanova G."/>
        </authorList>
    </citation>
    <scope>NUCLEOTIDE SEQUENCE</scope>
</reference>